<dbReference type="Proteomes" id="UP000051491">
    <property type="component" value="Unassembled WGS sequence"/>
</dbReference>
<dbReference type="GO" id="GO:0006355">
    <property type="term" value="P:regulation of DNA-templated transcription"/>
    <property type="evidence" value="ECO:0007669"/>
    <property type="project" value="InterPro"/>
</dbReference>
<dbReference type="AlphaFoldDB" id="A0A0R2K2E5"/>
<dbReference type="PATRIC" id="fig|89059.3.peg.1466"/>
<evidence type="ECO:0000256" key="8">
    <source>
        <dbReference type="ARBA" id="ARBA00022679"/>
    </source>
</evidence>
<feature type="active site" description="Nucleophile" evidence="14">
    <location>
        <position position="386"/>
    </location>
</feature>
<feature type="binding site" evidence="14">
    <location>
        <position position="333"/>
    </location>
    <ligand>
        <name>S-adenosyl-L-methionine</name>
        <dbReference type="ChEBI" id="CHEBI:59789"/>
    </ligand>
</feature>
<dbReference type="InterPro" id="IPR006027">
    <property type="entry name" value="NusB_RsmB_TIM44"/>
</dbReference>
<evidence type="ECO:0000256" key="4">
    <source>
        <dbReference type="ARBA" id="ARBA00012140"/>
    </source>
</evidence>
<evidence type="ECO:0000256" key="7">
    <source>
        <dbReference type="ARBA" id="ARBA00022603"/>
    </source>
</evidence>
<gene>
    <name evidence="16" type="ORF">IV43_GL001364</name>
    <name evidence="17" type="ORF">LAC1533_1024</name>
</gene>
<evidence type="ECO:0000256" key="11">
    <source>
        <dbReference type="ARBA" id="ARBA00030399"/>
    </source>
</evidence>
<evidence type="ECO:0000313" key="18">
    <source>
        <dbReference type="Proteomes" id="UP000051491"/>
    </source>
</evidence>
<dbReference type="PANTHER" id="PTHR22807:SF53">
    <property type="entry name" value="RIBOSOMAL RNA SMALL SUBUNIT METHYLTRANSFERASE B-RELATED"/>
    <property type="match status" value="1"/>
</dbReference>
<evidence type="ECO:0000256" key="3">
    <source>
        <dbReference type="ARBA" id="ARBA00007494"/>
    </source>
</evidence>
<keyword evidence="7 14" id="KW-0489">Methyltransferase</keyword>
<comment type="similarity">
    <text evidence="3 14">Belongs to the class I-like SAM-binding methyltransferase superfamily. RsmB/NOP family.</text>
</comment>
<dbReference type="InterPro" id="IPR054728">
    <property type="entry name" value="RsmB-like_ferredoxin"/>
</dbReference>
<dbReference type="NCBIfam" id="NF011494">
    <property type="entry name" value="PRK14902.1"/>
    <property type="match status" value="1"/>
</dbReference>
<dbReference type="PROSITE" id="PS51686">
    <property type="entry name" value="SAM_MT_RSMB_NOP"/>
    <property type="match status" value="1"/>
</dbReference>
<name>A0A0R2K2E5_9LACO</name>
<feature type="binding site" evidence="14">
    <location>
        <begin position="262"/>
        <end position="268"/>
    </location>
    <ligand>
        <name>S-adenosyl-L-methionine</name>
        <dbReference type="ChEBI" id="CHEBI:59789"/>
    </ligand>
</feature>
<dbReference type="Gene3D" id="3.40.50.150">
    <property type="entry name" value="Vaccinia Virus protein VP39"/>
    <property type="match status" value="1"/>
</dbReference>
<dbReference type="Gene3D" id="3.30.70.1170">
    <property type="entry name" value="Sun protein, domain 3"/>
    <property type="match status" value="1"/>
</dbReference>
<dbReference type="GO" id="GO:0008649">
    <property type="term" value="F:rRNA methyltransferase activity"/>
    <property type="evidence" value="ECO:0007669"/>
    <property type="project" value="InterPro"/>
</dbReference>
<dbReference type="FunFam" id="1.10.940.10:FF:000006">
    <property type="entry name" value="16S rRNA (Cytosine(967)-C(5))-methyltransferase RsmB"/>
    <property type="match status" value="1"/>
</dbReference>
<accession>A0A0R2K2E5</accession>
<reference evidence="17" key="3">
    <citation type="submission" date="2016-11" db="EMBL/GenBank/DDBJ databases">
        <authorList>
            <person name="Jaros S."/>
            <person name="Januszkiewicz K."/>
            <person name="Wedrychowicz H."/>
        </authorList>
    </citation>
    <scope>NUCLEOTIDE SEQUENCE [LARGE SCALE GENOMIC DNA]</scope>
    <source>
        <strain evidence="17">ACA-DC 1533</strain>
    </source>
</reference>
<comment type="subcellular location">
    <subcellularLocation>
        <location evidence="2">Cytoplasm</location>
    </subcellularLocation>
</comment>
<dbReference type="SUPFAM" id="SSF48013">
    <property type="entry name" value="NusB-like"/>
    <property type="match status" value="1"/>
</dbReference>
<dbReference type="Pfam" id="PF22458">
    <property type="entry name" value="RsmF-B_ferredox"/>
    <property type="match status" value="1"/>
</dbReference>
<evidence type="ECO:0000313" key="16">
    <source>
        <dbReference type="EMBL" id="KRN83736.1"/>
    </source>
</evidence>
<dbReference type="Gene3D" id="1.10.940.10">
    <property type="entry name" value="NusB-like"/>
    <property type="match status" value="1"/>
</dbReference>
<reference evidence="16 18" key="1">
    <citation type="journal article" date="2015" name="Genome Announc.">
        <title>Expanding the biotechnology potential of lactobacilli through comparative genomics of 213 strains and associated genera.</title>
        <authorList>
            <person name="Sun Z."/>
            <person name="Harris H.M."/>
            <person name="McCann A."/>
            <person name="Guo C."/>
            <person name="Argimon S."/>
            <person name="Zhang W."/>
            <person name="Yang X."/>
            <person name="Jeffery I.B."/>
            <person name="Cooney J.C."/>
            <person name="Kagawa T.F."/>
            <person name="Liu W."/>
            <person name="Song Y."/>
            <person name="Salvetti E."/>
            <person name="Wrobel A."/>
            <person name="Rasinkangas P."/>
            <person name="Parkhill J."/>
            <person name="Rea M.C."/>
            <person name="O'Sullivan O."/>
            <person name="Ritari J."/>
            <person name="Douillard F.P."/>
            <person name="Paul Ross R."/>
            <person name="Yang R."/>
            <person name="Briner A.E."/>
            <person name="Felis G.E."/>
            <person name="de Vos W.M."/>
            <person name="Barrangou R."/>
            <person name="Klaenhammer T.R."/>
            <person name="Caufield P.W."/>
            <person name="Cui Y."/>
            <person name="Zhang H."/>
            <person name="O'Toole P.W."/>
        </authorList>
    </citation>
    <scope>NUCLEOTIDE SEQUENCE [LARGE SCALE GENOMIC DNA]</scope>
    <source>
        <strain evidence="16 18">DSM 15353</strain>
    </source>
</reference>
<dbReference type="STRING" id="89059.LAC1533_1024"/>
<dbReference type="InterPro" id="IPR035926">
    <property type="entry name" value="NusB-like_sf"/>
</dbReference>
<dbReference type="GO" id="GO:0003723">
    <property type="term" value="F:RNA binding"/>
    <property type="evidence" value="ECO:0007669"/>
    <property type="project" value="UniProtKB-UniRule"/>
</dbReference>
<dbReference type="InterPro" id="IPR023267">
    <property type="entry name" value="RCMT"/>
</dbReference>
<dbReference type="InterPro" id="IPR018314">
    <property type="entry name" value="RsmB/NOL1/NOP2-like_CS"/>
</dbReference>
<keyword evidence="8 14" id="KW-0808">Transferase</keyword>
<feature type="domain" description="SAM-dependent MTase RsmB/NOP-type" evidence="15">
    <location>
        <begin position="173"/>
        <end position="447"/>
    </location>
</feature>
<evidence type="ECO:0000259" key="15">
    <source>
        <dbReference type="PROSITE" id="PS51686"/>
    </source>
</evidence>
<dbReference type="RefSeq" id="WP_010496244.1">
    <property type="nucleotide sequence ID" value="NZ_JQBK01000039.1"/>
</dbReference>
<evidence type="ECO:0000256" key="12">
    <source>
        <dbReference type="ARBA" id="ARBA00031088"/>
    </source>
</evidence>
<dbReference type="GeneID" id="95349125"/>
<proteinExistence type="inferred from homology"/>
<evidence type="ECO:0000256" key="10">
    <source>
        <dbReference type="ARBA" id="ARBA00022884"/>
    </source>
</evidence>
<dbReference type="InterPro" id="IPR001678">
    <property type="entry name" value="MeTrfase_RsmB-F_NOP2_dom"/>
</dbReference>
<comment type="function">
    <text evidence="1">Specifically methylates the cytosine at position 967 (m5C967) of 16S rRNA.</text>
</comment>
<dbReference type="Pfam" id="PF01189">
    <property type="entry name" value="Methyltr_RsmB-F"/>
    <property type="match status" value="1"/>
</dbReference>
<dbReference type="KEGG" id="laca:LAC1533_1024"/>
<dbReference type="NCBIfam" id="TIGR00563">
    <property type="entry name" value="rsmB"/>
    <property type="match status" value="1"/>
</dbReference>
<evidence type="ECO:0000256" key="6">
    <source>
        <dbReference type="ARBA" id="ARBA00022552"/>
    </source>
</evidence>
<dbReference type="InterPro" id="IPR029063">
    <property type="entry name" value="SAM-dependent_MTases_sf"/>
</dbReference>
<evidence type="ECO:0000256" key="9">
    <source>
        <dbReference type="ARBA" id="ARBA00022691"/>
    </source>
</evidence>
<dbReference type="InterPro" id="IPR049560">
    <property type="entry name" value="MeTrfase_RsmB-F_NOP2_cat"/>
</dbReference>
<protein>
    <recommendedName>
        <fullName evidence="4">16S rRNA (cytosine(967)-C(5))-methyltransferase</fullName>
        <ecNumber evidence="4">2.1.1.176</ecNumber>
    </recommendedName>
    <alternativeName>
        <fullName evidence="11">16S rRNA m5C967 methyltransferase</fullName>
    </alternativeName>
    <alternativeName>
        <fullName evidence="12">rRNA (cytosine-C(5)-)-methyltransferase RsmB</fullName>
    </alternativeName>
</protein>
<feature type="binding site" evidence="14">
    <location>
        <position position="314"/>
    </location>
    <ligand>
        <name>S-adenosyl-L-methionine</name>
        <dbReference type="ChEBI" id="CHEBI:59789"/>
    </ligand>
</feature>
<comment type="catalytic activity">
    <reaction evidence="13">
        <text>cytidine(967) in 16S rRNA + S-adenosyl-L-methionine = 5-methylcytidine(967) in 16S rRNA + S-adenosyl-L-homocysteine + H(+)</text>
        <dbReference type="Rhea" id="RHEA:42748"/>
        <dbReference type="Rhea" id="RHEA-COMP:10219"/>
        <dbReference type="Rhea" id="RHEA-COMP:10220"/>
        <dbReference type="ChEBI" id="CHEBI:15378"/>
        <dbReference type="ChEBI" id="CHEBI:57856"/>
        <dbReference type="ChEBI" id="CHEBI:59789"/>
        <dbReference type="ChEBI" id="CHEBI:74483"/>
        <dbReference type="ChEBI" id="CHEBI:82748"/>
        <dbReference type="EC" id="2.1.1.176"/>
    </reaction>
</comment>
<evidence type="ECO:0000256" key="5">
    <source>
        <dbReference type="ARBA" id="ARBA00022490"/>
    </source>
</evidence>
<dbReference type="PRINTS" id="PR02008">
    <property type="entry name" value="RCMTFAMILY"/>
</dbReference>
<dbReference type="GO" id="GO:0005737">
    <property type="term" value="C:cytoplasm"/>
    <property type="evidence" value="ECO:0007669"/>
    <property type="project" value="UniProtKB-SubCell"/>
</dbReference>
<evidence type="ECO:0000313" key="17">
    <source>
        <dbReference type="EMBL" id="SFV40444.1"/>
    </source>
</evidence>
<evidence type="ECO:0000313" key="19">
    <source>
        <dbReference type="Proteomes" id="UP000190935"/>
    </source>
</evidence>
<keyword evidence="6" id="KW-0698">rRNA processing</keyword>
<dbReference type="Pfam" id="PF01029">
    <property type="entry name" value="NusB"/>
    <property type="match status" value="1"/>
</dbReference>
<dbReference type="CDD" id="cd02440">
    <property type="entry name" value="AdoMet_MTases"/>
    <property type="match status" value="1"/>
</dbReference>
<dbReference type="SUPFAM" id="SSF53335">
    <property type="entry name" value="S-adenosyl-L-methionine-dependent methyltransferases"/>
    <property type="match status" value="1"/>
</dbReference>
<dbReference type="PANTHER" id="PTHR22807">
    <property type="entry name" value="NOP2 YEAST -RELATED NOL1/NOP2/FMU SUN DOMAIN-CONTAINING"/>
    <property type="match status" value="1"/>
</dbReference>
<dbReference type="FunFam" id="3.40.50.150:FF:000022">
    <property type="entry name" value="Ribosomal RNA small subunit methyltransferase B"/>
    <property type="match status" value="1"/>
</dbReference>
<dbReference type="OrthoDB" id="9810297at2"/>
<dbReference type="EMBL" id="LT630287">
    <property type="protein sequence ID" value="SFV40444.1"/>
    <property type="molecule type" value="Genomic_DNA"/>
</dbReference>
<dbReference type="EC" id="2.1.1.176" evidence="4"/>
<dbReference type="PROSITE" id="PS01153">
    <property type="entry name" value="NOL1_NOP2_SUN"/>
    <property type="match status" value="1"/>
</dbReference>
<evidence type="ECO:0000256" key="1">
    <source>
        <dbReference type="ARBA" id="ARBA00002724"/>
    </source>
</evidence>
<keyword evidence="9 14" id="KW-0949">S-adenosyl-L-methionine</keyword>
<reference evidence="19" key="2">
    <citation type="submission" date="2016-11" db="EMBL/GenBank/DDBJ databases">
        <authorList>
            <person name="Papadimitriou K."/>
        </authorList>
    </citation>
    <scope>NUCLEOTIDE SEQUENCE [LARGE SCALE GENOMIC DNA]</scope>
    <source>
        <strain evidence="19">ACA-DC 1533</strain>
    </source>
</reference>
<feature type="binding site" evidence="14">
    <location>
        <position position="286"/>
    </location>
    <ligand>
        <name>S-adenosyl-L-methionine</name>
        <dbReference type="ChEBI" id="CHEBI:59789"/>
    </ligand>
</feature>
<sequence length="448" mass="50149">MTSKIKNSPRYLAVNDLTRIEKENSYSNKVVDQTVAAGKLVGRDINLYTNLVYGTIQNKLTLDFFLKPFLKKPKKLDLWVKELLRISVYQLGYLDRIPEHAIFNEAIEIAKQMGHEGTRRFVTGVLHAVSRQGLPKISEIKDPVEKLSVQTSTPRWLVDRLLIELDPKKVSSLLQSTLKTPAQSVRVNNKISDPKEVQQILKSEGFDVSPSRVSPAVLLVQGGFIPQSRAYKAGQVTVQDESASLSVESMNIQPDDQVLDMCAAPGGKTTQIAEHLNDNGHVEALDIHKNKLRLIQRNVDRMHLSESVTTRALDARKSPEKYSRETFDKVLVDAPCSGLGLLRRKPEIKYEKSLADTTKLAQVQLSILQAAAPLVAKGGQLTYSTCTIISTENQAVVDKFLTANPDFVQVKTTTKYHLKDERQSLSLTIYPDDYDSDGFFIATLFKQK</sequence>
<keyword evidence="5" id="KW-0963">Cytoplasm</keyword>
<keyword evidence="10 14" id="KW-0694">RNA-binding</keyword>
<evidence type="ECO:0000256" key="14">
    <source>
        <dbReference type="PROSITE-ProRule" id="PRU01023"/>
    </source>
</evidence>
<evidence type="ECO:0000256" key="2">
    <source>
        <dbReference type="ARBA" id="ARBA00004496"/>
    </source>
</evidence>
<dbReference type="Proteomes" id="UP000190935">
    <property type="component" value="Chromosome I"/>
</dbReference>
<evidence type="ECO:0000256" key="13">
    <source>
        <dbReference type="ARBA" id="ARBA00047283"/>
    </source>
</evidence>
<dbReference type="InterPro" id="IPR004573">
    <property type="entry name" value="rRNA_ssu_MeTfrase_B"/>
</dbReference>
<organism evidence="16 18">
    <name type="scientific">Ligilactobacillus acidipiscis</name>
    <dbReference type="NCBI Taxonomy" id="89059"/>
    <lineage>
        <taxon>Bacteria</taxon>
        <taxon>Bacillati</taxon>
        <taxon>Bacillota</taxon>
        <taxon>Bacilli</taxon>
        <taxon>Lactobacillales</taxon>
        <taxon>Lactobacillaceae</taxon>
        <taxon>Ligilactobacillus</taxon>
    </lineage>
</organism>
<dbReference type="EMBL" id="JQBK01000039">
    <property type="protein sequence ID" value="KRN83736.1"/>
    <property type="molecule type" value="Genomic_DNA"/>
</dbReference>